<comment type="similarity">
    <text evidence="1">Belongs to the AB hydrolase superfamily. AB hydrolase 4 family.</text>
</comment>
<dbReference type="KEGG" id="phet:94288866"/>
<dbReference type="PANTHER" id="PTHR10794">
    <property type="entry name" value="ABHYDROLASE DOMAIN-CONTAINING PROTEIN"/>
    <property type="match status" value="1"/>
</dbReference>
<dbReference type="EMBL" id="JAFJZO010000030">
    <property type="protein sequence ID" value="KAG5498479.1"/>
    <property type="molecule type" value="Genomic_DNA"/>
</dbReference>
<dbReference type="Gene3D" id="3.40.50.1820">
    <property type="entry name" value="alpha/beta hydrolase"/>
    <property type="match status" value="1"/>
</dbReference>
<dbReference type="AlphaFoldDB" id="A0A836HSU1"/>
<dbReference type="OrthoDB" id="247542at2759"/>
<dbReference type="InterPro" id="IPR029058">
    <property type="entry name" value="AB_hydrolase_fold"/>
</dbReference>
<gene>
    <name evidence="3" type="ORF">JKF63_02765</name>
</gene>
<feature type="domain" description="AB hydrolase-1" evidence="2">
    <location>
        <begin position="131"/>
        <end position="396"/>
    </location>
</feature>
<dbReference type="SUPFAM" id="SSF53474">
    <property type="entry name" value="alpha/beta-Hydrolases"/>
    <property type="match status" value="1"/>
</dbReference>
<evidence type="ECO:0000256" key="1">
    <source>
        <dbReference type="ARBA" id="ARBA00010884"/>
    </source>
</evidence>
<accession>A0A836HSU1</accession>
<name>A0A836HSU1_9TRYP</name>
<dbReference type="PANTHER" id="PTHR10794:SF63">
    <property type="entry name" value="ALPHA_BETA HYDROLASE 1, ISOFORM A"/>
    <property type="match status" value="1"/>
</dbReference>
<dbReference type="RefSeq" id="XP_067755233.1">
    <property type="nucleotide sequence ID" value="XM_067898789.1"/>
</dbReference>
<sequence>MSREPPSSGAAAVLVCHMPFTSKVKFLCIHLFCAVVLDFVPRLVRWFSGFAFCTKSTAVYGSLEAKRFFDLDRLEKMPYADPPYSGHVGTILCSLRPHRNIPYERVVHPSTDGNPMHLDWLLTDTSRAKGVFIIVPGLASWSGTNYIQHFVWFASTRHFHCVVFNSRGMGDTPIETPRLMSGKWTEDLRAVLRDGPLSRGAIQSKCRARLPIIGVGFSMGGVILCKYVGEESLAGREHVIDAVMLVNAPLDCLYSSTFSNRGISKALYQPRMARGLVEYAFRHREVVKNIPGLAPDVRAALASDSLEMLLKQVKSVRDFDLLITAPSLGFATPEDYYHHVSPIHWLPHFSVPVLCISAVDDPVVGEPPMESLTSTMGLNHNVAVIVTPHGGHIGYIRSFWDEWVGTETLVEKIIFHGASAIKSMR</sequence>
<dbReference type="InterPro" id="IPR000073">
    <property type="entry name" value="AB_hydrolase_1"/>
</dbReference>
<comment type="caution">
    <text evidence="3">The sequence shown here is derived from an EMBL/GenBank/DDBJ whole genome shotgun (WGS) entry which is preliminary data.</text>
</comment>
<dbReference type="Pfam" id="PF00561">
    <property type="entry name" value="Abhydrolase_1"/>
    <property type="match status" value="1"/>
</dbReference>
<keyword evidence="4" id="KW-1185">Reference proteome</keyword>
<evidence type="ECO:0000259" key="2">
    <source>
        <dbReference type="Pfam" id="PF00561"/>
    </source>
</evidence>
<proteinExistence type="inferred from homology"/>
<dbReference type="GO" id="GO:0047372">
    <property type="term" value="F:monoacylglycerol lipase activity"/>
    <property type="evidence" value="ECO:0007669"/>
    <property type="project" value="TreeGrafter"/>
</dbReference>
<dbReference type="GeneID" id="94288866"/>
<evidence type="ECO:0000313" key="4">
    <source>
        <dbReference type="Proteomes" id="UP000674318"/>
    </source>
</evidence>
<reference evidence="3 4" key="1">
    <citation type="submission" date="2021-02" db="EMBL/GenBank/DDBJ databases">
        <title>Porcisia hertigi Genome sequencing and assembly.</title>
        <authorList>
            <person name="Almutairi H."/>
            <person name="Gatherer D."/>
        </authorList>
    </citation>
    <scope>NUCLEOTIDE SEQUENCE [LARGE SCALE GENOMIC DNA]</scope>
    <source>
        <strain evidence="3 4">C119</strain>
    </source>
</reference>
<dbReference type="GO" id="GO:0034338">
    <property type="term" value="F:short-chain carboxylesterase activity"/>
    <property type="evidence" value="ECO:0007669"/>
    <property type="project" value="TreeGrafter"/>
</dbReference>
<protein>
    <recommendedName>
        <fullName evidence="2">AB hydrolase-1 domain-containing protein</fullName>
    </recommendedName>
</protein>
<dbReference type="InterPro" id="IPR050960">
    <property type="entry name" value="AB_hydrolase_4_sf"/>
</dbReference>
<evidence type="ECO:0000313" key="3">
    <source>
        <dbReference type="EMBL" id="KAG5498479.1"/>
    </source>
</evidence>
<dbReference type="Proteomes" id="UP000674318">
    <property type="component" value="Unassembled WGS sequence"/>
</dbReference>
<organism evidence="3 4">
    <name type="scientific">Porcisia hertigi</name>
    <dbReference type="NCBI Taxonomy" id="2761500"/>
    <lineage>
        <taxon>Eukaryota</taxon>
        <taxon>Discoba</taxon>
        <taxon>Euglenozoa</taxon>
        <taxon>Kinetoplastea</taxon>
        <taxon>Metakinetoplastina</taxon>
        <taxon>Trypanosomatida</taxon>
        <taxon>Trypanosomatidae</taxon>
        <taxon>Leishmaniinae</taxon>
        <taxon>Porcisia</taxon>
    </lineage>
</organism>